<sequence>MSEDKETSEPFPSSSLLSPSRFSSQSRVSPGPTAHSHHVDGDSHSFPLTPPNEQRPHTPEDQTIQSYYTSSPVSSPGLLSPGLPSPLGLFRVGISTSLLPLRRQVSSPIGLTASPSLTRDAISIDDGELSQSDRAGKGSVNAGSEPSTIVQDRRDVLLDRLHDLMKRLSGEEAMQETVVDGLHKKVDEMEASLAGKMTSRRARRPRIHQNSGRDISPTKDRRRARGLPVDQTLVDTADLSSLPVIGTTPRSSGTAKFISATSVTGEPHSQTGRHRRSNPPGMEHKVALKAEKLSVDLAAVFTSLKARQEESEHISEMLLDRAESAAKRIEELEEEVADLEDQADCNESELNHLRLRLKALEVMCYEYVPADADPELQQSIENWKIDWVSLRNRMSAKKRKRSAQSGN</sequence>
<evidence type="ECO:0000313" key="4">
    <source>
        <dbReference type="Proteomes" id="UP001586593"/>
    </source>
</evidence>
<reference evidence="3 4" key="1">
    <citation type="journal article" date="2024" name="Commun. Biol.">
        <title>Comparative genomic analysis of thermophilic fungi reveals convergent evolutionary adaptations and gene losses.</title>
        <authorList>
            <person name="Steindorff A.S."/>
            <person name="Aguilar-Pontes M.V."/>
            <person name="Robinson A.J."/>
            <person name="Andreopoulos B."/>
            <person name="LaButti K."/>
            <person name="Kuo A."/>
            <person name="Mondo S."/>
            <person name="Riley R."/>
            <person name="Otillar R."/>
            <person name="Haridas S."/>
            <person name="Lipzen A."/>
            <person name="Grimwood J."/>
            <person name="Schmutz J."/>
            <person name="Clum A."/>
            <person name="Reid I.D."/>
            <person name="Moisan M.C."/>
            <person name="Butler G."/>
            <person name="Nguyen T.T.M."/>
            <person name="Dewar K."/>
            <person name="Conant G."/>
            <person name="Drula E."/>
            <person name="Henrissat B."/>
            <person name="Hansel C."/>
            <person name="Singer S."/>
            <person name="Hutchinson M.I."/>
            <person name="de Vries R.P."/>
            <person name="Natvig D.O."/>
            <person name="Powell A.J."/>
            <person name="Tsang A."/>
            <person name="Grigoriev I.V."/>
        </authorList>
    </citation>
    <scope>NUCLEOTIDE SEQUENCE [LARGE SCALE GENOMIC DNA]</scope>
    <source>
        <strain evidence="3 4">ATCC 24622</strain>
    </source>
</reference>
<organism evidence="3 4">
    <name type="scientific">Phialemonium thermophilum</name>
    <dbReference type="NCBI Taxonomy" id="223376"/>
    <lineage>
        <taxon>Eukaryota</taxon>
        <taxon>Fungi</taxon>
        <taxon>Dikarya</taxon>
        <taxon>Ascomycota</taxon>
        <taxon>Pezizomycotina</taxon>
        <taxon>Sordariomycetes</taxon>
        <taxon>Sordariomycetidae</taxon>
        <taxon>Cephalothecales</taxon>
        <taxon>Cephalothecaceae</taxon>
        <taxon>Phialemonium</taxon>
    </lineage>
</organism>
<evidence type="ECO:0000256" key="1">
    <source>
        <dbReference type="SAM" id="Coils"/>
    </source>
</evidence>
<keyword evidence="1" id="KW-0175">Coiled coil</keyword>
<comment type="caution">
    <text evidence="3">The sequence shown here is derived from an EMBL/GenBank/DDBJ whole genome shotgun (WGS) entry which is preliminary data.</text>
</comment>
<dbReference type="EMBL" id="JAZHXJ010000001">
    <property type="protein sequence ID" value="KAL1884325.1"/>
    <property type="molecule type" value="Genomic_DNA"/>
</dbReference>
<protein>
    <submittedName>
        <fullName evidence="3">Uncharacterized protein</fullName>
    </submittedName>
</protein>
<feature type="compositionally biased region" description="Low complexity" evidence="2">
    <location>
        <begin position="9"/>
        <end position="30"/>
    </location>
</feature>
<evidence type="ECO:0000256" key="2">
    <source>
        <dbReference type="SAM" id="MobiDB-lite"/>
    </source>
</evidence>
<accession>A0ABR3Y8M7</accession>
<gene>
    <name evidence="3" type="ORF">VTK73DRAFT_19</name>
</gene>
<keyword evidence="4" id="KW-1185">Reference proteome</keyword>
<feature type="compositionally biased region" description="Basic residues" evidence="2">
    <location>
        <begin position="198"/>
        <end position="207"/>
    </location>
</feature>
<evidence type="ECO:0000313" key="3">
    <source>
        <dbReference type="EMBL" id="KAL1884325.1"/>
    </source>
</evidence>
<feature type="region of interest" description="Disordered" evidence="2">
    <location>
        <begin position="193"/>
        <end position="226"/>
    </location>
</feature>
<proteinExistence type="predicted"/>
<name>A0ABR3Y8M7_9PEZI</name>
<feature type="coiled-coil region" evidence="1">
    <location>
        <begin position="315"/>
        <end position="356"/>
    </location>
</feature>
<feature type="compositionally biased region" description="Low complexity" evidence="2">
    <location>
        <begin position="70"/>
        <end position="79"/>
    </location>
</feature>
<feature type="region of interest" description="Disordered" evidence="2">
    <location>
        <begin position="261"/>
        <end position="281"/>
    </location>
</feature>
<feature type="region of interest" description="Disordered" evidence="2">
    <location>
        <begin position="1"/>
        <end position="79"/>
    </location>
</feature>
<feature type="region of interest" description="Disordered" evidence="2">
    <location>
        <begin position="122"/>
        <end position="148"/>
    </location>
</feature>
<feature type="compositionally biased region" description="Polar residues" evidence="2">
    <location>
        <begin position="261"/>
        <end position="270"/>
    </location>
</feature>
<dbReference type="Proteomes" id="UP001586593">
    <property type="component" value="Unassembled WGS sequence"/>
</dbReference>